<dbReference type="AlphaFoldDB" id="A0A6C0AUB5"/>
<accession>A0A6C0AUB5</accession>
<dbReference type="PROSITE" id="PS51257">
    <property type="entry name" value="PROKAR_LIPOPROTEIN"/>
    <property type="match status" value="1"/>
</dbReference>
<evidence type="ECO:0000313" key="1">
    <source>
        <dbReference type="EMBL" id="QHS82950.1"/>
    </source>
</evidence>
<name>A0A6C0AUB5_9ZZZZ</name>
<proteinExistence type="predicted"/>
<organism evidence="1">
    <name type="scientific">viral metagenome</name>
    <dbReference type="NCBI Taxonomy" id="1070528"/>
    <lineage>
        <taxon>unclassified sequences</taxon>
        <taxon>metagenomes</taxon>
        <taxon>organismal metagenomes</taxon>
    </lineage>
</organism>
<dbReference type="EMBL" id="MN740864">
    <property type="protein sequence ID" value="QHS82950.1"/>
    <property type="molecule type" value="Genomic_DNA"/>
</dbReference>
<protein>
    <submittedName>
        <fullName evidence="1">Uncharacterized protein</fullName>
    </submittedName>
</protein>
<reference evidence="1" key="1">
    <citation type="journal article" date="2020" name="Nature">
        <title>Giant virus diversity and host interactions through global metagenomics.</title>
        <authorList>
            <person name="Schulz F."/>
            <person name="Roux S."/>
            <person name="Paez-Espino D."/>
            <person name="Jungbluth S."/>
            <person name="Walsh D.A."/>
            <person name="Denef V.J."/>
            <person name="McMahon K.D."/>
            <person name="Konstantinidis K.T."/>
            <person name="Eloe-Fadrosh E.A."/>
            <person name="Kyrpides N.C."/>
            <person name="Woyke T."/>
        </authorList>
    </citation>
    <scope>NUCLEOTIDE SEQUENCE</scope>
    <source>
        <strain evidence="1">GVMAG-S-1103017-74</strain>
    </source>
</reference>
<sequence length="364" mass="38442">MNSEQRSSDLGVQWGHPLTVSGAASCATPQRPVKVRCATPVTCDATGQRVAASRVVWLACGHAVCGAALDKAYKIATYSAHTLCCPACSASDSAVHAGMQHVSQELPELEPAALGFGLRRDAALSADIAPQLDLLLTAHAHILCAALACVHSPAALQTCSEALRHVSDMLPAEAGKLAAQHAHLMQRAARVGNSGGDMPFDMTMGMLLHPALTHLSSARLCTAMLWMLGRGGLEAAMLARRIVEWTEVVPGVQHLHPALASDMLRVLLDTTDAHRLTPPSARAQYRTATACYLWCTRVARGRPTHSLNVALLRYVMDTADAHPDAGEHQRRVEDWSAHAQGYIVQGESAASAGVDESAAGASVA</sequence>